<accession>A0A0L6ULZ9</accession>
<evidence type="ECO:0000313" key="1">
    <source>
        <dbReference type="EMBL" id="KNZ49558.1"/>
    </source>
</evidence>
<name>A0A0L6ULZ9_9BASI</name>
<dbReference type="Proteomes" id="UP000037035">
    <property type="component" value="Unassembled WGS sequence"/>
</dbReference>
<keyword evidence="2" id="KW-1185">Reference proteome</keyword>
<dbReference type="AlphaFoldDB" id="A0A0L6ULZ9"/>
<dbReference type="EMBL" id="LAVV01010098">
    <property type="protein sequence ID" value="KNZ49558.1"/>
    <property type="molecule type" value="Genomic_DNA"/>
</dbReference>
<protein>
    <submittedName>
        <fullName evidence="1">Uncharacterized protein</fullName>
    </submittedName>
</protein>
<evidence type="ECO:0000313" key="2">
    <source>
        <dbReference type="Proteomes" id="UP000037035"/>
    </source>
</evidence>
<dbReference type="VEuPathDB" id="FungiDB:VP01_493g1"/>
<reference evidence="1 2" key="1">
    <citation type="submission" date="2015-08" db="EMBL/GenBank/DDBJ databases">
        <title>Next Generation Sequencing and Analysis of the Genome of Puccinia sorghi L Schw, the Causal Agent of Maize Common Rust.</title>
        <authorList>
            <person name="Rochi L."/>
            <person name="Burguener G."/>
            <person name="Darino M."/>
            <person name="Turjanski A."/>
            <person name="Kreff E."/>
            <person name="Dieguez M.J."/>
            <person name="Sacco F."/>
        </authorList>
    </citation>
    <scope>NUCLEOTIDE SEQUENCE [LARGE SCALE GENOMIC DNA]</scope>
    <source>
        <strain evidence="1 2">RO10H11247</strain>
    </source>
</reference>
<comment type="caution">
    <text evidence="1">The sequence shown here is derived from an EMBL/GenBank/DDBJ whole genome shotgun (WGS) entry which is preliminary data.</text>
</comment>
<organism evidence="1 2">
    <name type="scientific">Puccinia sorghi</name>
    <dbReference type="NCBI Taxonomy" id="27349"/>
    <lineage>
        <taxon>Eukaryota</taxon>
        <taxon>Fungi</taxon>
        <taxon>Dikarya</taxon>
        <taxon>Basidiomycota</taxon>
        <taxon>Pucciniomycotina</taxon>
        <taxon>Pucciniomycetes</taxon>
        <taxon>Pucciniales</taxon>
        <taxon>Pucciniaceae</taxon>
        <taxon>Puccinia</taxon>
    </lineage>
</organism>
<sequence>MLSYPRSRDLKPSDLQLNRRQWLALLLFLPHLFQGVLVVSSTHMGKKQAQCGPCSKKLQCRQHPRDEVESQIHMLATHADRINFFMTAKQPLMTNDIHTTTLIILLPSNILSCVSLLIDTMDVASSSILLSFQEKWLWEEILNLAISKLATGVALRQTCSAPSATVLATTSLHAGAPHGPSVKLRMVGTEALSGLVTMLEKTSIPVSSNNSS</sequence>
<proteinExistence type="predicted"/>
<gene>
    <name evidence="1" type="ORF">VP01_493g1</name>
</gene>